<dbReference type="EMBL" id="OU900104">
    <property type="protein sequence ID" value="CAG9855909.1"/>
    <property type="molecule type" value="Genomic_DNA"/>
</dbReference>
<organism evidence="2 3">
    <name type="scientific">Phyllotreta striolata</name>
    <name type="common">Striped flea beetle</name>
    <name type="synonym">Crioceris striolata</name>
    <dbReference type="NCBI Taxonomy" id="444603"/>
    <lineage>
        <taxon>Eukaryota</taxon>
        <taxon>Metazoa</taxon>
        <taxon>Ecdysozoa</taxon>
        <taxon>Arthropoda</taxon>
        <taxon>Hexapoda</taxon>
        <taxon>Insecta</taxon>
        <taxon>Pterygota</taxon>
        <taxon>Neoptera</taxon>
        <taxon>Endopterygota</taxon>
        <taxon>Coleoptera</taxon>
        <taxon>Polyphaga</taxon>
        <taxon>Cucujiformia</taxon>
        <taxon>Chrysomeloidea</taxon>
        <taxon>Chrysomelidae</taxon>
        <taxon>Galerucinae</taxon>
        <taxon>Alticini</taxon>
        <taxon>Phyllotreta</taxon>
    </lineage>
</organism>
<evidence type="ECO:0000313" key="2">
    <source>
        <dbReference type="EMBL" id="CAG9855909.1"/>
    </source>
</evidence>
<keyword evidence="3" id="KW-1185">Reference proteome</keyword>
<feature type="coiled-coil region" evidence="1">
    <location>
        <begin position="7"/>
        <end position="104"/>
    </location>
</feature>
<proteinExistence type="predicted"/>
<dbReference type="Proteomes" id="UP001153712">
    <property type="component" value="Chromosome 11"/>
</dbReference>
<dbReference type="OrthoDB" id="6727225at2759"/>
<sequence>MKIENEIVKLSTRIELLESQNARFKNLLNSALDISKPALVSNDLKSEARFLEETIKIIEDEKAQLQEDLLHFKKSESDGLLVMIKELEAENSELKKKVHLLLDEARRTSKDVSQLKMEHVEFKFLLTQPESNADWLKTILNLDNSVAENVNSSLMEQRYKLQHRIFTLERNKMELLNALEDIQESDAPSSRLSPKHKREVERIVYRAVEVVAKKEYEHLYSKISELEQERSNLLNELQQVLERSRKQIADEYRQLQRQILEIEHETTEIHSVNTVSNQGNHDRRLEYHLMNELNDGESFTDSDGTEEEVVDKILNAFVNPPAQPSIREAIRRENSSSFRLMWSNYDYCNIL</sequence>
<protein>
    <submittedName>
        <fullName evidence="2">Uncharacterized protein</fullName>
    </submittedName>
</protein>
<accession>A0A9N9TL10</accession>
<evidence type="ECO:0000256" key="1">
    <source>
        <dbReference type="SAM" id="Coils"/>
    </source>
</evidence>
<dbReference type="AlphaFoldDB" id="A0A9N9TL10"/>
<gene>
    <name evidence="2" type="ORF">PHYEVI_LOCUS2344</name>
</gene>
<name>A0A9N9TL10_PHYSR</name>
<evidence type="ECO:0000313" key="3">
    <source>
        <dbReference type="Proteomes" id="UP001153712"/>
    </source>
</evidence>
<keyword evidence="1" id="KW-0175">Coiled coil</keyword>
<feature type="coiled-coil region" evidence="1">
    <location>
        <begin position="209"/>
        <end position="265"/>
    </location>
</feature>
<reference evidence="2" key="1">
    <citation type="submission" date="2022-01" db="EMBL/GenBank/DDBJ databases">
        <authorList>
            <person name="King R."/>
        </authorList>
    </citation>
    <scope>NUCLEOTIDE SEQUENCE</scope>
</reference>